<dbReference type="PANTHER" id="PTHR35046">
    <property type="entry name" value="ZINC KNUCKLE (CCHC-TYPE) FAMILY PROTEIN"/>
    <property type="match status" value="1"/>
</dbReference>
<feature type="region of interest" description="Disordered" evidence="1">
    <location>
        <begin position="1"/>
        <end position="26"/>
    </location>
</feature>
<dbReference type="InParanoid" id="A0A1Q3C8K4"/>
<gene>
    <name evidence="2" type="ORF">CFOL_v3_20078</name>
</gene>
<accession>A0A1Q3C8K4</accession>
<feature type="compositionally biased region" description="Acidic residues" evidence="1">
    <location>
        <begin position="8"/>
        <end position="21"/>
    </location>
</feature>
<evidence type="ECO:0000256" key="1">
    <source>
        <dbReference type="SAM" id="MobiDB-lite"/>
    </source>
</evidence>
<organism evidence="2 3">
    <name type="scientific">Cephalotus follicularis</name>
    <name type="common">Albany pitcher plant</name>
    <dbReference type="NCBI Taxonomy" id="3775"/>
    <lineage>
        <taxon>Eukaryota</taxon>
        <taxon>Viridiplantae</taxon>
        <taxon>Streptophyta</taxon>
        <taxon>Embryophyta</taxon>
        <taxon>Tracheophyta</taxon>
        <taxon>Spermatophyta</taxon>
        <taxon>Magnoliopsida</taxon>
        <taxon>eudicotyledons</taxon>
        <taxon>Gunneridae</taxon>
        <taxon>Pentapetalae</taxon>
        <taxon>rosids</taxon>
        <taxon>fabids</taxon>
        <taxon>Oxalidales</taxon>
        <taxon>Cephalotaceae</taxon>
        <taxon>Cephalotus</taxon>
    </lineage>
</organism>
<dbReference type="AlphaFoldDB" id="A0A1Q3C8K4"/>
<reference evidence="3" key="1">
    <citation type="submission" date="2016-04" db="EMBL/GenBank/DDBJ databases">
        <title>Cephalotus genome sequencing.</title>
        <authorList>
            <person name="Fukushima K."/>
            <person name="Hasebe M."/>
            <person name="Fang X."/>
        </authorList>
    </citation>
    <scope>NUCLEOTIDE SEQUENCE [LARGE SCALE GENOMIC DNA]</scope>
    <source>
        <strain evidence="3">cv. St1</strain>
    </source>
</reference>
<dbReference type="PANTHER" id="PTHR35046:SF23">
    <property type="entry name" value="NUCLEOTIDYLTRANSFERASE, RIBONUCLEASE H"/>
    <property type="match status" value="1"/>
</dbReference>
<name>A0A1Q3C8K4_CEPFO</name>
<sequence length="299" mass="33074">MTLKEIEGDSQEEESEEEISNDDGAFMAEPRDRELLVIMRVLHAKEIEPDDQRETIFQSRCTIKEWVCSLIIHGGIFTNVASTTLVEKSGLSTTAHPTPYRLQSNGNHIKVTQQVLLSFSIGQKYKDEVLCDVIPMDASHLLLGWPLQFDKEAKHDGRKNTYIIKHQKKTTTLTPICPSQIQVTKTPKNPKESLFLSEGSVGRAINNKEPVIALLLVGENGTVEECTLNPKLQPLLVESGDVFPSELPKVLPPIRGIEHQIDFILGSILPNKVAYRCNPEEAKECDASGVGIGAVGTNP</sequence>
<dbReference type="EMBL" id="BDDD01001511">
    <property type="protein sequence ID" value="GAV76605.1"/>
    <property type="molecule type" value="Genomic_DNA"/>
</dbReference>
<evidence type="ECO:0000313" key="2">
    <source>
        <dbReference type="EMBL" id="GAV76605.1"/>
    </source>
</evidence>
<evidence type="ECO:0000313" key="3">
    <source>
        <dbReference type="Proteomes" id="UP000187406"/>
    </source>
</evidence>
<dbReference type="Proteomes" id="UP000187406">
    <property type="component" value="Unassembled WGS sequence"/>
</dbReference>
<comment type="caution">
    <text evidence="2">The sequence shown here is derived from an EMBL/GenBank/DDBJ whole genome shotgun (WGS) entry which is preliminary data.</text>
</comment>
<dbReference type="OrthoDB" id="688043at2759"/>
<keyword evidence="3" id="KW-1185">Reference proteome</keyword>
<proteinExistence type="predicted"/>
<protein>
    <submittedName>
        <fullName evidence="2">Uncharacterized protein</fullName>
    </submittedName>
</protein>